<keyword evidence="3" id="KW-1185">Reference proteome</keyword>
<feature type="region of interest" description="Disordered" evidence="1">
    <location>
        <begin position="98"/>
        <end position="141"/>
    </location>
</feature>
<feature type="region of interest" description="Disordered" evidence="1">
    <location>
        <begin position="184"/>
        <end position="226"/>
    </location>
</feature>
<evidence type="ECO:0000313" key="2">
    <source>
        <dbReference type="EMBL" id="CAJ1950215.1"/>
    </source>
</evidence>
<comment type="caution">
    <text evidence="2">The sequence shown here is derived from an EMBL/GenBank/DDBJ whole genome shotgun (WGS) entry which is preliminary data.</text>
</comment>
<accession>A0AAD2FR51</accession>
<feature type="compositionally biased region" description="Polar residues" evidence="1">
    <location>
        <begin position="197"/>
        <end position="214"/>
    </location>
</feature>
<reference evidence="2" key="1">
    <citation type="submission" date="2023-08" db="EMBL/GenBank/DDBJ databases">
        <authorList>
            <person name="Audoor S."/>
            <person name="Bilcke G."/>
        </authorList>
    </citation>
    <scope>NUCLEOTIDE SEQUENCE</scope>
</reference>
<dbReference type="Proteomes" id="UP001295423">
    <property type="component" value="Unassembled WGS sequence"/>
</dbReference>
<gene>
    <name evidence="2" type="ORF">CYCCA115_LOCUS12479</name>
</gene>
<dbReference type="EMBL" id="CAKOGP040001759">
    <property type="protein sequence ID" value="CAJ1950215.1"/>
    <property type="molecule type" value="Genomic_DNA"/>
</dbReference>
<protein>
    <submittedName>
        <fullName evidence="2">Uncharacterized protein</fullName>
    </submittedName>
</protein>
<feature type="region of interest" description="Disordered" evidence="1">
    <location>
        <begin position="449"/>
        <end position="468"/>
    </location>
</feature>
<sequence length="747" mass="73910">MLGLPDGMVDGTVDGNIDGLELGGNDTSTLQQTVEQKAFGGGQQSPVKPSVAQPGFAEHAAELIVSEGLEDLEGALLGIVDGVVDGFVDGAADGAVDGGVDGVADGKESPNEQQVRNVTPSEVGQQSPAKPEQSGCAEHAASTVPGVTEGAEDLEGALLGIADGVVDGKMDGFVDGAADGAVDGGVDGVADGEESPNEQQVRNVTPSEVGQQSPVKPEQSGCAEHAASTVPGVTEGAEDFEGALLGIVDGVIDGDTDDSGDGIVDGVVDGGVDGVADGEESPDEQQVRNVTPSEVGQQSPAKPEQAGCAEHAASTAPDVTDGVEDFEGAPLGFVDGVVDGLADGAADGEVFGDTDGIVDGATDGEESPNEQQVRKVTPSAVGQQSPAKPEQAGCAEHAADTVPCVTEGADDFEGALLGISDGVADGDEIGATEGGLESVSALNEQQVRKVTPSEVGQQSPVKPEQSGCAEHAADNVACAFDGAVDGVADAGDVLGDPVAALDIFEEEGGGEVLGETDVVGETDGDVVCGAGVDEQHARNTPSTVGQQLPSKPSHLECAEHAAWIATGDAVGTCDGGVEGKADTARVTATFGDVEGTCDGITEGKADAPAFGEAEGDLEGTADSILVGTFDGSAFGPIVGTWEGTFVGGAVAPQQSSVTPSAVGQHSPERFRSTHAGCSSHVSEDTNGAGVGILDGINDGNGVVGGVVPVVGIADGINDGNGVFTILAQQSSMSPSSVGQQKPSRPAS</sequence>
<feature type="compositionally biased region" description="Polar residues" evidence="1">
    <location>
        <begin position="287"/>
        <end position="300"/>
    </location>
</feature>
<dbReference type="AlphaFoldDB" id="A0AAD2FR51"/>
<feature type="compositionally biased region" description="Polar residues" evidence="1">
    <location>
        <begin position="111"/>
        <end position="128"/>
    </location>
</feature>
<evidence type="ECO:0000256" key="1">
    <source>
        <dbReference type="SAM" id="MobiDB-lite"/>
    </source>
</evidence>
<proteinExistence type="predicted"/>
<feature type="region of interest" description="Disordered" evidence="1">
    <location>
        <begin position="272"/>
        <end position="313"/>
    </location>
</feature>
<organism evidence="2 3">
    <name type="scientific">Cylindrotheca closterium</name>
    <dbReference type="NCBI Taxonomy" id="2856"/>
    <lineage>
        <taxon>Eukaryota</taxon>
        <taxon>Sar</taxon>
        <taxon>Stramenopiles</taxon>
        <taxon>Ochrophyta</taxon>
        <taxon>Bacillariophyta</taxon>
        <taxon>Bacillariophyceae</taxon>
        <taxon>Bacillariophycidae</taxon>
        <taxon>Bacillariales</taxon>
        <taxon>Bacillariaceae</taxon>
        <taxon>Cylindrotheca</taxon>
    </lineage>
</organism>
<feature type="region of interest" description="Disordered" evidence="1">
    <location>
        <begin position="656"/>
        <end position="682"/>
    </location>
</feature>
<name>A0AAD2FR51_9STRA</name>
<evidence type="ECO:0000313" key="3">
    <source>
        <dbReference type="Proteomes" id="UP001295423"/>
    </source>
</evidence>
<feature type="region of interest" description="Disordered" evidence="1">
    <location>
        <begin position="354"/>
        <end position="395"/>
    </location>
</feature>